<comment type="caution">
    <text evidence="1">The sequence shown here is derived from an EMBL/GenBank/DDBJ whole genome shotgun (WGS) entry which is preliminary data.</text>
</comment>
<dbReference type="EMBL" id="CACRXK020026771">
    <property type="protein sequence ID" value="CAB4040425.1"/>
    <property type="molecule type" value="Genomic_DNA"/>
</dbReference>
<dbReference type="AlphaFoldDB" id="A0A7D9M176"/>
<proteinExistence type="predicted"/>
<dbReference type="OrthoDB" id="5955502at2759"/>
<dbReference type="Proteomes" id="UP001152795">
    <property type="component" value="Unassembled WGS sequence"/>
</dbReference>
<gene>
    <name evidence="1" type="ORF">PACLA_8A054866</name>
</gene>
<evidence type="ECO:0000313" key="2">
    <source>
        <dbReference type="Proteomes" id="UP001152795"/>
    </source>
</evidence>
<reference evidence="1" key="1">
    <citation type="submission" date="2020-04" db="EMBL/GenBank/DDBJ databases">
        <authorList>
            <person name="Alioto T."/>
            <person name="Alioto T."/>
            <person name="Gomez Garrido J."/>
        </authorList>
    </citation>
    <scope>NUCLEOTIDE SEQUENCE</scope>
    <source>
        <strain evidence="1">A484AB</strain>
    </source>
</reference>
<evidence type="ECO:0000313" key="1">
    <source>
        <dbReference type="EMBL" id="CAB4040425.1"/>
    </source>
</evidence>
<accession>A0A7D9M176</accession>
<protein>
    <submittedName>
        <fullName evidence="1">Uncharacterized protein</fullName>
    </submittedName>
</protein>
<keyword evidence="2" id="KW-1185">Reference proteome</keyword>
<organism evidence="1 2">
    <name type="scientific">Paramuricea clavata</name>
    <name type="common">Red gorgonian</name>
    <name type="synonym">Violescent sea-whip</name>
    <dbReference type="NCBI Taxonomy" id="317549"/>
    <lineage>
        <taxon>Eukaryota</taxon>
        <taxon>Metazoa</taxon>
        <taxon>Cnidaria</taxon>
        <taxon>Anthozoa</taxon>
        <taxon>Octocorallia</taxon>
        <taxon>Malacalcyonacea</taxon>
        <taxon>Plexauridae</taxon>
        <taxon>Paramuricea</taxon>
    </lineage>
</organism>
<sequence length="227" mass="25679">MLVCENLEGTLAEFFTLRGSIFDFQFDLVDALTKVVQGNIAQKLSSSIKGKNKLLDYKYHGKRDKLCPTSGFFDYNKVEYLTSIKEPHYYKQERYVFIPTSPEYPGDSGYINLPSLAAGNQPILQLAKTTPEQHSWIKQMVDWNDVIAPFVTSIKIYLPLVVCTGSTALLFTEASSTTTKMFVTFCPVTGEVMQRRSQLDNWGEGSIFIYSCSTLLISFEINCFYGL</sequence>
<name>A0A7D9M176_PARCT</name>